<dbReference type="Proteomes" id="UP000180166">
    <property type="component" value="Chromosome"/>
</dbReference>
<dbReference type="GeneID" id="93376697"/>
<dbReference type="KEGG" id="nsr:NS506_06208"/>
<dbReference type="OrthoDB" id="4555765at2"/>
<evidence type="ECO:0000313" key="4">
    <source>
        <dbReference type="Proteomes" id="UP000037179"/>
    </source>
</evidence>
<gene>
    <name evidence="2" type="ORF">NS506_06208</name>
    <name evidence="3" type="ORF">NSK11_contig00022-0053</name>
</gene>
<reference evidence="4" key="1">
    <citation type="submission" date="2015-07" db="EMBL/GenBank/DDBJ databases">
        <title>Nocardia seriolae U-1 whole genome shotgun sequence.</title>
        <authorList>
            <person name="Imajoh M."/>
            <person name="Fukumoto Y."/>
            <person name="Sukeda M."/>
            <person name="Yamane J."/>
            <person name="Yamasaki K."/>
            <person name="Shimizu M."/>
            <person name="Ohnishi K."/>
            <person name="Oshima S."/>
        </authorList>
    </citation>
    <scope>NUCLEOTIDE SEQUENCE [LARGE SCALE GENOMIC DNA]</scope>
    <source>
        <strain evidence="4">U-1</strain>
    </source>
</reference>
<evidence type="ECO:0000313" key="2">
    <source>
        <dbReference type="EMBL" id="APB00244.1"/>
    </source>
</evidence>
<accession>A0A0B8N1Q5</accession>
<proteinExistence type="predicted"/>
<organism evidence="3 4">
    <name type="scientific">Nocardia seriolae</name>
    <dbReference type="NCBI Taxonomy" id="37332"/>
    <lineage>
        <taxon>Bacteria</taxon>
        <taxon>Bacillati</taxon>
        <taxon>Actinomycetota</taxon>
        <taxon>Actinomycetes</taxon>
        <taxon>Mycobacteriales</taxon>
        <taxon>Nocardiaceae</taxon>
        <taxon>Nocardia</taxon>
    </lineage>
</organism>
<dbReference type="EMBL" id="BBYQ01000022">
    <property type="protein sequence ID" value="GAP27709.1"/>
    <property type="molecule type" value="Genomic_DNA"/>
</dbReference>
<dbReference type="RefSeq" id="WP_033086607.1">
    <property type="nucleotide sequence ID" value="NZ_AP017900.1"/>
</dbReference>
<name>A0A0B8N1Q5_9NOCA</name>
<dbReference type="Proteomes" id="UP000037179">
    <property type="component" value="Unassembled WGS sequence"/>
</dbReference>
<keyword evidence="4" id="KW-1185">Reference proteome</keyword>
<sequence length="100" mass="11147">MPSDEPDQIEIQVIVDVLEAVESALRDRERHGWHPTVPRSRIYAIILHSVILSARAHSYRSTLDAADILDTIFDGTAPSHPTTSGQPIEDTIRKHTVQAN</sequence>
<evidence type="ECO:0000313" key="3">
    <source>
        <dbReference type="EMBL" id="GAP27709.1"/>
    </source>
</evidence>
<reference evidence="3 4" key="2">
    <citation type="journal article" date="2016" name="Genome Announc.">
        <title>Draft Genome Sequence of Erythromycin- and Oxytetracycline-Sensitive Nocardia seriolae Strain U-1 (NBRC 110359).</title>
        <authorList>
            <person name="Imajoh M."/>
            <person name="Sukeda M."/>
            <person name="Shimizu M."/>
            <person name="Yamane J."/>
            <person name="Ohnishi K."/>
            <person name="Oshima S."/>
        </authorList>
    </citation>
    <scope>NUCLEOTIDE SEQUENCE [LARGE SCALE GENOMIC DNA]</scope>
    <source>
        <strain evidence="3 4">U-1</strain>
    </source>
</reference>
<dbReference type="EMBL" id="CP017839">
    <property type="protein sequence ID" value="APB00244.1"/>
    <property type="molecule type" value="Genomic_DNA"/>
</dbReference>
<dbReference type="AlphaFoldDB" id="A0A0B8N1Q5"/>
<evidence type="ECO:0000256" key="1">
    <source>
        <dbReference type="SAM" id="MobiDB-lite"/>
    </source>
</evidence>
<protein>
    <submittedName>
        <fullName evidence="3">Uncharacterized protein</fullName>
    </submittedName>
</protein>
<evidence type="ECO:0000313" key="5">
    <source>
        <dbReference type="Proteomes" id="UP000180166"/>
    </source>
</evidence>
<reference evidence="2 5" key="3">
    <citation type="submission" date="2016-10" db="EMBL/GenBank/DDBJ databases">
        <title>Genome sequence of Nocardia seriolae strain EM150506, isolated from Anguila japonica.</title>
        <authorList>
            <person name="Han H.-J."/>
        </authorList>
    </citation>
    <scope>NUCLEOTIDE SEQUENCE [LARGE SCALE GENOMIC DNA]</scope>
    <source>
        <strain evidence="2 5">EM150506</strain>
    </source>
</reference>
<feature type="region of interest" description="Disordered" evidence="1">
    <location>
        <begin position="76"/>
        <end position="100"/>
    </location>
</feature>